<feature type="domain" description="EamA" evidence="7">
    <location>
        <begin position="11"/>
        <end position="143"/>
    </location>
</feature>
<evidence type="ECO:0000313" key="8">
    <source>
        <dbReference type="EMBL" id="QIG79162.1"/>
    </source>
</evidence>
<feature type="transmembrane region" description="Helical" evidence="6">
    <location>
        <begin position="80"/>
        <end position="99"/>
    </location>
</feature>
<feature type="transmembrane region" description="Helical" evidence="6">
    <location>
        <begin position="130"/>
        <end position="147"/>
    </location>
</feature>
<feature type="transmembrane region" description="Helical" evidence="6">
    <location>
        <begin position="153"/>
        <end position="173"/>
    </location>
</feature>
<dbReference type="RefSeq" id="WP_165326163.1">
    <property type="nucleotide sequence ID" value="NZ_CP049109.1"/>
</dbReference>
<dbReference type="InterPro" id="IPR037185">
    <property type="entry name" value="EmrE-like"/>
</dbReference>
<dbReference type="EMBL" id="CP049109">
    <property type="protein sequence ID" value="QIG79162.1"/>
    <property type="molecule type" value="Genomic_DNA"/>
</dbReference>
<dbReference type="Pfam" id="PF00892">
    <property type="entry name" value="EamA"/>
    <property type="match status" value="2"/>
</dbReference>
<evidence type="ECO:0000256" key="5">
    <source>
        <dbReference type="ARBA" id="ARBA00023136"/>
    </source>
</evidence>
<feature type="transmembrane region" description="Helical" evidence="6">
    <location>
        <begin position="211"/>
        <end position="234"/>
    </location>
</feature>
<evidence type="ECO:0000256" key="3">
    <source>
        <dbReference type="ARBA" id="ARBA00022692"/>
    </source>
</evidence>
<evidence type="ECO:0000256" key="6">
    <source>
        <dbReference type="SAM" id="Phobius"/>
    </source>
</evidence>
<evidence type="ECO:0000256" key="4">
    <source>
        <dbReference type="ARBA" id="ARBA00022989"/>
    </source>
</evidence>
<comment type="subcellular location">
    <subcellularLocation>
        <location evidence="1">Membrane</location>
        <topology evidence="1">Multi-pass membrane protein</topology>
    </subcellularLocation>
</comment>
<dbReference type="InterPro" id="IPR000620">
    <property type="entry name" value="EamA_dom"/>
</dbReference>
<dbReference type="SUPFAM" id="SSF103481">
    <property type="entry name" value="Multidrug resistance efflux transporter EmrE"/>
    <property type="match status" value="2"/>
</dbReference>
<dbReference type="GO" id="GO:0016020">
    <property type="term" value="C:membrane"/>
    <property type="evidence" value="ECO:0007669"/>
    <property type="project" value="UniProtKB-SubCell"/>
</dbReference>
<keyword evidence="3 6" id="KW-0812">Transmembrane</keyword>
<name>A0A6G6Y2K9_9SPHN</name>
<gene>
    <name evidence="8" type="ORF">G5C33_04740</name>
</gene>
<feature type="transmembrane region" description="Helical" evidence="6">
    <location>
        <begin position="241"/>
        <end position="261"/>
    </location>
</feature>
<evidence type="ECO:0000256" key="1">
    <source>
        <dbReference type="ARBA" id="ARBA00004141"/>
    </source>
</evidence>
<evidence type="ECO:0000256" key="2">
    <source>
        <dbReference type="ARBA" id="ARBA00009853"/>
    </source>
</evidence>
<reference evidence="8 9" key="1">
    <citation type="submission" date="2020-02" db="EMBL/GenBank/DDBJ databases">
        <authorList>
            <person name="Zheng R.K."/>
            <person name="Sun C.M."/>
        </authorList>
    </citation>
    <scope>NUCLEOTIDE SEQUENCE [LARGE SCALE GENOMIC DNA]</scope>
    <source>
        <strain evidence="9">zrk23</strain>
    </source>
</reference>
<protein>
    <submittedName>
        <fullName evidence="8">DMT family transporter</fullName>
    </submittedName>
</protein>
<sequence>MTQPAPDRILAGIALRLLAIFCLASMAALIKLAESRGAGLVEALFFRQLFAIPLVLVFLAAGAGLHTIRTQRFGAHLRRTIVGLIGMVFNFGAVILLPLAEATTFQFTVPIFATILGALLLKEPTGWHRWGAVIAGFLGVLIVAQPGSAHIPLSGAAVGLTAAFLVAIVAILLRQIGQTESAGTTVFWFSTLSMPILIGPFLYGMQAHDPLTWAILVGIGLVGGAGQIALTAALRYAPVSVVVPMDYSSLIWATLYGWLLFGMLPSPYTWLGAPVIIASGLYIVWRERLRARQESAALAEEENQALR</sequence>
<feature type="transmembrane region" description="Helical" evidence="6">
    <location>
        <begin position="185"/>
        <end position="205"/>
    </location>
</feature>
<dbReference type="PANTHER" id="PTHR22911:SF6">
    <property type="entry name" value="SOLUTE CARRIER FAMILY 35 MEMBER G1"/>
    <property type="match status" value="1"/>
</dbReference>
<dbReference type="Proteomes" id="UP000501568">
    <property type="component" value="Chromosome"/>
</dbReference>
<feature type="transmembrane region" description="Helical" evidence="6">
    <location>
        <begin position="267"/>
        <end position="285"/>
    </location>
</feature>
<feature type="transmembrane region" description="Helical" evidence="6">
    <location>
        <begin position="9"/>
        <end position="30"/>
    </location>
</feature>
<dbReference type="KEGG" id="spzr:G5C33_04740"/>
<proteinExistence type="inferred from homology"/>
<keyword evidence="9" id="KW-1185">Reference proteome</keyword>
<evidence type="ECO:0000259" key="7">
    <source>
        <dbReference type="Pfam" id="PF00892"/>
    </source>
</evidence>
<feature type="transmembrane region" description="Helical" evidence="6">
    <location>
        <begin position="105"/>
        <end position="121"/>
    </location>
</feature>
<keyword evidence="5 6" id="KW-0472">Membrane</keyword>
<feature type="domain" description="EamA" evidence="7">
    <location>
        <begin position="154"/>
        <end position="283"/>
    </location>
</feature>
<dbReference type="PANTHER" id="PTHR22911">
    <property type="entry name" value="ACYL-MALONYL CONDENSING ENZYME-RELATED"/>
    <property type="match status" value="1"/>
</dbReference>
<feature type="transmembrane region" description="Helical" evidence="6">
    <location>
        <begin position="50"/>
        <end position="68"/>
    </location>
</feature>
<evidence type="ECO:0000313" key="9">
    <source>
        <dbReference type="Proteomes" id="UP000501568"/>
    </source>
</evidence>
<comment type="similarity">
    <text evidence="2">Belongs to the drug/metabolite transporter (DMT) superfamily. 10 TMS drug/metabolite exporter (DME) (TC 2.A.7.3) family.</text>
</comment>
<dbReference type="AlphaFoldDB" id="A0A6G6Y2K9"/>
<organism evidence="8 9">
    <name type="scientific">Stakelama tenebrarum</name>
    <dbReference type="NCBI Taxonomy" id="2711215"/>
    <lineage>
        <taxon>Bacteria</taxon>
        <taxon>Pseudomonadati</taxon>
        <taxon>Pseudomonadota</taxon>
        <taxon>Alphaproteobacteria</taxon>
        <taxon>Sphingomonadales</taxon>
        <taxon>Sphingomonadaceae</taxon>
        <taxon>Stakelama</taxon>
    </lineage>
</organism>
<keyword evidence="4 6" id="KW-1133">Transmembrane helix</keyword>
<accession>A0A6G6Y2K9</accession>